<feature type="domain" description="PAS" evidence="12">
    <location>
        <begin position="283"/>
        <end position="339"/>
    </location>
</feature>
<evidence type="ECO:0000256" key="8">
    <source>
        <dbReference type="ARBA" id="ARBA00023012"/>
    </source>
</evidence>
<dbReference type="InterPro" id="IPR036890">
    <property type="entry name" value="HATPase_C_sf"/>
</dbReference>
<feature type="coiled-coil region" evidence="9">
    <location>
        <begin position="266"/>
        <end position="293"/>
    </location>
</feature>
<dbReference type="PRINTS" id="PR00344">
    <property type="entry name" value="BCTRLSENSOR"/>
</dbReference>
<dbReference type="InterPro" id="IPR004358">
    <property type="entry name" value="Sig_transdc_His_kin-like_C"/>
</dbReference>
<evidence type="ECO:0000259" key="12">
    <source>
        <dbReference type="PROSITE" id="PS50112"/>
    </source>
</evidence>
<protein>
    <recommendedName>
        <fullName evidence="2">histidine kinase</fullName>
        <ecNumber evidence="2">2.7.13.3</ecNumber>
    </recommendedName>
</protein>
<keyword evidence="8" id="KW-0902">Two-component regulatory system</keyword>
<keyword evidence="7" id="KW-0067">ATP-binding</keyword>
<dbReference type="PANTHER" id="PTHR43065:SF10">
    <property type="entry name" value="PEROXIDE STRESS-ACTIVATED HISTIDINE KINASE MAK3"/>
    <property type="match status" value="1"/>
</dbReference>
<dbReference type="Pfam" id="PF00512">
    <property type="entry name" value="HisKA"/>
    <property type="match status" value="1"/>
</dbReference>
<evidence type="ECO:0000256" key="3">
    <source>
        <dbReference type="ARBA" id="ARBA00022553"/>
    </source>
</evidence>
<gene>
    <name evidence="13" type="ORF">ENW50_09205</name>
</gene>
<keyword evidence="9" id="KW-0175">Coiled coil</keyword>
<evidence type="ECO:0000256" key="6">
    <source>
        <dbReference type="ARBA" id="ARBA00022777"/>
    </source>
</evidence>
<evidence type="ECO:0000256" key="4">
    <source>
        <dbReference type="ARBA" id="ARBA00022679"/>
    </source>
</evidence>
<dbReference type="SMART" id="SM00387">
    <property type="entry name" value="HATPase_c"/>
    <property type="match status" value="1"/>
</dbReference>
<feature type="transmembrane region" description="Helical" evidence="10">
    <location>
        <begin position="7"/>
        <end position="27"/>
    </location>
</feature>
<dbReference type="SMART" id="SM00091">
    <property type="entry name" value="PAS"/>
    <property type="match status" value="1"/>
</dbReference>
<dbReference type="InterPro" id="IPR003661">
    <property type="entry name" value="HisK_dim/P_dom"/>
</dbReference>
<dbReference type="GO" id="GO:0000155">
    <property type="term" value="F:phosphorelay sensor kinase activity"/>
    <property type="evidence" value="ECO:0007669"/>
    <property type="project" value="InterPro"/>
</dbReference>
<comment type="caution">
    <text evidence="13">The sequence shown here is derived from an EMBL/GenBank/DDBJ whole genome shotgun (WGS) entry which is preliminary data.</text>
</comment>
<comment type="catalytic activity">
    <reaction evidence="1">
        <text>ATP + protein L-histidine = ADP + protein N-phospho-L-histidine.</text>
        <dbReference type="EC" id="2.7.13.3"/>
    </reaction>
</comment>
<dbReference type="InterPro" id="IPR000014">
    <property type="entry name" value="PAS"/>
</dbReference>
<dbReference type="EC" id="2.7.13.3" evidence="2"/>
<evidence type="ECO:0000259" key="11">
    <source>
        <dbReference type="PROSITE" id="PS50109"/>
    </source>
</evidence>
<dbReference type="Pfam" id="PF02518">
    <property type="entry name" value="HATPase_c"/>
    <property type="match status" value="1"/>
</dbReference>
<name>A0A7V4XTJ8_9BACT</name>
<evidence type="ECO:0000256" key="7">
    <source>
        <dbReference type="ARBA" id="ARBA00022840"/>
    </source>
</evidence>
<dbReference type="PROSITE" id="PS50112">
    <property type="entry name" value="PAS"/>
    <property type="match status" value="1"/>
</dbReference>
<dbReference type="Gene3D" id="3.30.565.10">
    <property type="entry name" value="Histidine kinase-like ATPase, C-terminal domain"/>
    <property type="match status" value="1"/>
</dbReference>
<dbReference type="InterPro" id="IPR003594">
    <property type="entry name" value="HATPase_dom"/>
</dbReference>
<evidence type="ECO:0000256" key="5">
    <source>
        <dbReference type="ARBA" id="ARBA00022741"/>
    </source>
</evidence>
<dbReference type="GO" id="GO:0005524">
    <property type="term" value="F:ATP binding"/>
    <property type="evidence" value="ECO:0007669"/>
    <property type="project" value="UniProtKB-KW"/>
</dbReference>
<dbReference type="AlphaFoldDB" id="A0A7V4XTJ8"/>
<keyword evidence="6" id="KW-0418">Kinase</keyword>
<evidence type="ECO:0000256" key="1">
    <source>
        <dbReference type="ARBA" id="ARBA00000085"/>
    </source>
</evidence>
<dbReference type="Gene3D" id="1.10.287.130">
    <property type="match status" value="1"/>
</dbReference>
<evidence type="ECO:0000313" key="13">
    <source>
        <dbReference type="EMBL" id="HGY94841.1"/>
    </source>
</evidence>
<dbReference type="InterPro" id="IPR005467">
    <property type="entry name" value="His_kinase_dom"/>
</dbReference>
<keyword evidence="3" id="KW-0597">Phosphoprotein</keyword>
<keyword evidence="5" id="KW-0547">Nucleotide-binding</keyword>
<dbReference type="EMBL" id="DTKL01000059">
    <property type="protein sequence ID" value="HGY94841.1"/>
    <property type="molecule type" value="Genomic_DNA"/>
</dbReference>
<organism evidence="13">
    <name type="scientific">Acidobacterium capsulatum</name>
    <dbReference type="NCBI Taxonomy" id="33075"/>
    <lineage>
        <taxon>Bacteria</taxon>
        <taxon>Pseudomonadati</taxon>
        <taxon>Acidobacteriota</taxon>
        <taxon>Terriglobia</taxon>
        <taxon>Terriglobales</taxon>
        <taxon>Acidobacteriaceae</taxon>
        <taxon>Acidobacterium</taxon>
    </lineage>
</organism>
<dbReference type="InterPro" id="IPR035965">
    <property type="entry name" value="PAS-like_dom_sf"/>
</dbReference>
<dbReference type="SMART" id="SM00388">
    <property type="entry name" value="HisKA"/>
    <property type="match status" value="1"/>
</dbReference>
<dbReference type="NCBIfam" id="TIGR00229">
    <property type="entry name" value="sensory_box"/>
    <property type="match status" value="1"/>
</dbReference>
<dbReference type="SUPFAM" id="SSF55785">
    <property type="entry name" value="PYP-like sensor domain (PAS domain)"/>
    <property type="match status" value="1"/>
</dbReference>
<feature type="domain" description="Histidine kinase" evidence="11">
    <location>
        <begin position="419"/>
        <end position="625"/>
    </location>
</feature>
<keyword evidence="10" id="KW-1133">Transmembrane helix</keyword>
<dbReference type="SUPFAM" id="SSF55874">
    <property type="entry name" value="ATPase domain of HSP90 chaperone/DNA topoisomerase II/histidine kinase"/>
    <property type="match status" value="1"/>
</dbReference>
<evidence type="ECO:0000256" key="10">
    <source>
        <dbReference type="SAM" id="Phobius"/>
    </source>
</evidence>
<accession>A0A7V4XTJ8</accession>
<dbReference type="PANTHER" id="PTHR43065">
    <property type="entry name" value="SENSOR HISTIDINE KINASE"/>
    <property type="match status" value="1"/>
</dbReference>
<keyword evidence="10" id="KW-0472">Membrane</keyword>
<keyword evidence="4" id="KW-0808">Transferase</keyword>
<reference evidence="13" key="1">
    <citation type="journal article" date="2020" name="mSystems">
        <title>Genome- and Community-Level Interaction Insights into Carbon Utilization and Element Cycling Functions of Hydrothermarchaeota in Hydrothermal Sediment.</title>
        <authorList>
            <person name="Zhou Z."/>
            <person name="Liu Y."/>
            <person name="Xu W."/>
            <person name="Pan J."/>
            <person name="Luo Z.H."/>
            <person name="Li M."/>
        </authorList>
    </citation>
    <scope>NUCLEOTIDE SEQUENCE [LARGE SCALE GENOMIC DNA]</scope>
    <source>
        <strain evidence="13">SpSt-855</strain>
    </source>
</reference>
<evidence type="ECO:0000256" key="2">
    <source>
        <dbReference type="ARBA" id="ARBA00012438"/>
    </source>
</evidence>
<evidence type="ECO:0000256" key="9">
    <source>
        <dbReference type="SAM" id="Coils"/>
    </source>
</evidence>
<dbReference type="CDD" id="cd00130">
    <property type="entry name" value="PAS"/>
    <property type="match status" value="1"/>
</dbReference>
<dbReference type="PROSITE" id="PS50109">
    <property type="entry name" value="HIS_KIN"/>
    <property type="match status" value="1"/>
</dbReference>
<dbReference type="Gene3D" id="3.30.450.20">
    <property type="entry name" value="PAS domain"/>
    <property type="match status" value="1"/>
</dbReference>
<proteinExistence type="predicted"/>
<sequence>MKLKTKLVLLITGLVFLVISTLSWLYLGQLLQVYINQSYTTTTEAAHQVLFATRQAIDSGLRERTFNVNDPAAVRAAVADSLRTNPGLNALINSIIDYSPTVLDVSIADSHGRALLSAPNAALNDQMLPRRENYGSLRGQTLWQTLHTIFGPPQVYNVSAGLDLSGKPFLTVRIGVRTTFLKNSFRPWLVEALWLFALGMITSLAVAAFVANLALAPIETISRRLDLLEQTQGEESGGEMAAESSGAMPARRMAGSDAVAQVSGKIERLGQRMRNVEEVFTALKENLDQVLSKLQDGMILFTRDSRAILVSSAVERFVGRHRDELLGADVREIFDRETRLGRLVRDSFEAGMSIVQEEVTTETGRQVQVSLDFIHDGQGREEHSFGALLTLHDLESMQELESELELSRRMASIGRLTAGVGHEVKNPINAIVVHLELLRNKVELKEPEQKHLDIIQSEIHRLDRVVQTLVDFSRPVELNMREHDLRQIVQQVLTLASVELEGRGVTLTSSLPEFPVTVKVDADLTTQALLNVVINGGQAMPDGGLLDVRLTEDGRWATIRVRDEGTGIPPEVLPRIFDLYYTTKKDGSGIGLAMTYRILQFQNGRVDVESDSGGTEFSLCLPLQGVSDPTARGELASESSWNEGTGA</sequence>
<keyword evidence="10" id="KW-0812">Transmembrane</keyword>
<dbReference type="SUPFAM" id="SSF47384">
    <property type="entry name" value="Homodimeric domain of signal transducing histidine kinase"/>
    <property type="match status" value="1"/>
</dbReference>
<dbReference type="CDD" id="cd00082">
    <property type="entry name" value="HisKA"/>
    <property type="match status" value="1"/>
</dbReference>
<dbReference type="InterPro" id="IPR036097">
    <property type="entry name" value="HisK_dim/P_sf"/>
</dbReference>